<keyword evidence="1" id="KW-1133">Transmembrane helix</keyword>
<feature type="transmembrane region" description="Helical" evidence="1">
    <location>
        <begin position="109"/>
        <end position="130"/>
    </location>
</feature>
<dbReference type="Proteomes" id="UP001226720">
    <property type="component" value="Unassembled WGS sequence"/>
</dbReference>
<name>A0ABU0JXH1_9BACL</name>
<organism evidence="3 4">
    <name type="scientific">Guptibacillus hwajinpoensis</name>
    <dbReference type="NCBI Taxonomy" id="208199"/>
    <lineage>
        <taxon>Bacteria</taxon>
        <taxon>Bacillati</taxon>
        <taxon>Bacillota</taxon>
        <taxon>Bacilli</taxon>
        <taxon>Bacillales</taxon>
        <taxon>Guptibacillaceae</taxon>
        <taxon>Guptibacillus</taxon>
    </lineage>
</organism>
<keyword evidence="1" id="KW-0472">Membrane</keyword>
<feature type="transmembrane region" description="Helical" evidence="1">
    <location>
        <begin position="171"/>
        <end position="191"/>
    </location>
</feature>
<accession>A0ABU0JXH1</accession>
<dbReference type="InterPro" id="IPR053150">
    <property type="entry name" value="Teicoplanin_resist-assoc"/>
</dbReference>
<evidence type="ECO:0000256" key="1">
    <source>
        <dbReference type="SAM" id="Phobius"/>
    </source>
</evidence>
<reference evidence="3" key="1">
    <citation type="submission" date="2023-07" db="EMBL/GenBank/DDBJ databases">
        <title>Genomic Encyclopedia of Type Strains, Phase IV (KMG-IV): sequencing the most valuable type-strain genomes for metagenomic binning, comparative biology and taxonomic classification.</title>
        <authorList>
            <person name="Goeker M."/>
        </authorList>
    </citation>
    <scope>NUCLEOTIDE SEQUENCE [LARGE SCALE GENOMIC DNA]</scope>
    <source>
        <strain evidence="3">JSM 076093</strain>
    </source>
</reference>
<keyword evidence="1" id="KW-0812">Transmembrane</keyword>
<dbReference type="InterPro" id="IPR006976">
    <property type="entry name" value="VanZ-like"/>
</dbReference>
<dbReference type="PANTHER" id="PTHR36834">
    <property type="entry name" value="MEMBRANE PROTEIN-RELATED"/>
    <property type="match status" value="1"/>
</dbReference>
<evidence type="ECO:0000259" key="2">
    <source>
        <dbReference type="Pfam" id="PF04892"/>
    </source>
</evidence>
<feature type="domain" description="VanZ-like" evidence="2">
    <location>
        <begin position="45"/>
        <end position="187"/>
    </location>
</feature>
<feature type="transmembrane region" description="Helical" evidence="1">
    <location>
        <begin position="39"/>
        <end position="61"/>
    </location>
</feature>
<comment type="caution">
    <text evidence="3">The sequence shown here is derived from an EMBL/GenBank/DDBJ whole genome shotgun (WGS) entry which is preliminary data.</text>
</comment>
<dbReference type="PANTHER" id="PTHR36834:SF2">
    <property type="entry name" value="MEMBRANE PROTEIN"/>
    <property type="match status" value="1"/>
</dbReference>
<keyword evidence="4" id="KW-1185">Reference proteome</keyword>
<dbReference type="EMBL" id="JAUSWM010000001">
    <property type="protein sequence ID" value="MDQ0481787.1"/>
    <property type="molecule type" value="Genomic_DNA"/>
</dbReference>
<protein>
    <submittedName>
        <fullName evidence="3">Glycopeptide antibiotics resistance protein</fullName>
    </submittedName>
</protein>
<proteinExistence type="predicted"/>
<feature type="transmembrane region" description="Helical" evidence="1">
    <location>
        <begin position="137"/>
        <end position="159"/>
    </location>
</feature>
<sequence>MLVLGEVVIVLGVICYIAMRVISALKLKYKKPFNWLKELIRMLVVVYTFMVISVTLFPLVLLGDNTYGINSFRSLNYIPLMSIFSDIEQIGTAYDGDTLFMLKLIVKNVGGNILLLMPLGFFAPMLLDMYKRLKNTLLLGLVAALSIECLQFIELLFGIGMGRVVDIDDVICNVIGTVLGFLIYRMIFAILSKDMTHYL</sequence>
<evidence type="ECO:0000313" key="3">
    <source>
        <dbReference type="EMBL" id="MDQ0481787.1"/>
    </source>
</evidence>
<evidence type="ECO:0000313" key="4">
    <source>
        <dbReference type="Proteomes" id="UP001226720"/>
    </source>
</evidence>
<feature type="transmembrane region" description="Helical" evidence="1">
    <location>
        <begin position="6"/>
        <end position="27"/>
    </location>
</feature>
<gene>
    <name evidence="3" type="ORF">QO000_000740</name>
</gene>
<dbReference type="Pfam" id="PF04892">
    <property type="entry name" value="VanZ"/>
    <property type="match status" value="1"/>
</dbReference>